<evidence type="ECO:0000259" key="2">
    <source>
        <dbReference type="Pfam" id="PF03795"/>
    </source>
</evidence>
<dbReference type="Gene3D" id="3.30.70.1060">
    <property type="entry name" value="Dimeric alpha+beta barrel"/>
    <property type="match status" value="1"/>
</dbReference>
<dbReference type="EMBL" id="BAAAME010000004">
    <property type="protein sequence ID" value="GAA1737120.1"/>
    <property type="molecule type" value="Genomic_DNA"/>
</dbReference>
<protein>
    <submittedName>
        <fullName evidence="3">YciI family protein</fullName>
    </submittedName>
</protein>
<dbReference type="InterPro" id="IPR005545">
    <property type="entry name" value="YCII"/>
</dbReference>
<evidence type="ECO:0000256" key="1">
    <source>
        <dbReference type="ARBA" id="ARBA00007689"/>
    </source>
</evidence>
<organism evidence="3 4">
    <name type="scientific">Aeromicrobium alkaliterrae</name>
    <dbReference type="NCBI Taxonomy" id="302168"/>
    <lineage>
        <taxon>Bacteria</taxon>
        <taxon>Bacillati</taxon>
        <taxon>Actinomycetota</taxon>
        <taxon>Actinomycetes</taxon>
        <taxon>Propionibacteriales</taxon>
        <taxon>Nocardioidaceae</taxon>
        <taxon>Aeromicrobium</taxon>
    </lineage>
</organism>
<dbReference type="InterPro" id="IPR011008">
    <property type="entry name" value="Dimeric_a/b-barrel"/>
</dbReference>
<proteinExistence type="inferred from homology"/>
<comment type="caution">
    <text evidence="3">The sequence shown here is derived from an EMBL/GenBank/DDBJ whole genome shotgun (WGS) entry which is preliminary data.</text>
</comment>
<sequence length="120" mass="12827">MLVMRDSAEAYEASQHVDFAEIIAAMGAYNEALEAAGVLVASEGLSDPSESVVIDFSSADRVATDGPYGEVHELFNGFWVIETATKEEAVAWGKRCPLGPGSKLEVRRFGDASDLELGDD</sequence>
<comment type="similarity">
    <text evidence="1">Belongs to the YciI family.</text>
</comment>
<evidence type="ECO:0000313" key="4">
    <source>
        <dbReference type="Proteomes" id="UP001501057"/>
    </source>
</evidence>
<feature type="domain" description="YCII-related" evidence="2">
    <location>
        <begin position="19"/>
        <end position="100"/>
    </location>
</feature>
<dbReference type="PANTHER" id="PTHR35174">
    <property type="entry name" value="BLL7171 PROTEIN-RELATED"/>
    <property type="match status" value="1"/>
</dbReference>
<name>A0ABP4VUM6_9ACTN</name>
<accession>A0ABP4VUM6</accession>
<reference evidence="4" key="1">
    <citation type="journal article" date="2019" name="Int. J. Syst. Evol. Microbiol.">
        <title>The Global Catalogue of Microorganisms (GCM) 10K type strain sequencing project: providing services to taxonomists for standard genome sequencing and annotation.</title>
        <authorList>
            <consortium name="The Broad Institute Genomics Platform"/>
            <consortium name="The Broad Institute Genome Sequencing Center for Infectious Disease"/>
            <person name="Wu L."/>
            <person name="Ma J."/>
        </authorList>
    </citation>
    <scope>NUCLEOTIDE SEQUENCE [LARGE SCALE GENOMIC DNA]</scope>
    <source>
        <strain evidence="4">JCM 13518</strain>
    </source>
</reference>
<gene>
    <name evidence="3" type="ORF">GCM10009710_16720</name>
</gene>
<dbReference type="Proteomes" id="UP001501057">
    <property type="component" value="Unassembled WGS sequence"/>
</dbReference>
<keyword evidence="4" id="KW-1185">Reference proteome</keyword>
<dbReference type="PANTHER" id="PTHR35174:SF4">
    <property type="entry name" value="BLL7163 PROTEIN"/>
    <property type="match status" value="1"/>
</dbReference>
<dbReference type="Pfam" id="PF03795">
    <property type="entry name" value="YCII"/>
    <property type="match status" value="1"/>
</dbReference>
<evidence type="ECO:0000313" key="3">
    <source>
        <dbReference type="EMBL" id="GAA1737120.1"/>
    </source>
</evidence>
<dbReference type="SUPFAM" id="SSF54909">
    <property type="entry name" value="Dimeric alpha+beta barrel"/>
    <property type="match status" value="1"/>
</dbReference>